<dbReference type="SUPFAM" id="SSF103481">
    <property type="entry name" value="Multidrug resistance efflux transporter EmrE"/>
    <property type="match status" value="2"/>
</dbReference>
<keyword evidence="5" id="KW-0472">Membrane</keyword>
<keyword evidence="3" id="KW-0812">Transmembrane</keyword>
<keyword evidence="4" id="KW-1133">Transmembrane helix</keyword>
<sequence>MTVEAAPELRAPKPLRMAWIIAAWGACFLGIQWGLAYAPILWFAALRALVAGGVLLAVAGVQHRPRPRGRRAWLLISALAAVNVTLAFAAMFASVAGSSTGTAAVLANAQPLLIVLPAWWWYGERISPRTVAALAAGFVGLVVVAVPGGGGQGAVLALLSAVAVTAGTLLGRRLGGLDVVAASGWHFVLGGAGLAVWAALTEGAPNISWTPGFVAVLGAMSVGGTAAAFVAWFTESRHCRLDTLTAWTFLVPVVGIVLAALVLGERPNRWTVLGLSVVLAALWLALRPRGIRPSPSGSADDRA</sequence>
<evidence type="ECO:0000256" key="4">
    <source>
        <dbReference type="ARBA" id="ARBA00022989"/>
    </source>
</evidence>
<evidence type="ECO:0000256" key="1">
    <source>
        <dbReference type="ARBA" id="ARBA00004141"/>
    </source>
</evidence>
<dbReference type="InterPro" id="IPR050638">
    <property type="entry name" value="AA-Vitamin_Transporters"/>
</dbReference>
<evidence type="ECO:0000313" key="7">
    <source>
        <dbReference type="EMBL" id="QOW01795.1"/>
    </source>
</evidence>
<evidence type="ECO:0000313" key="8">
    <source>
        <dbReference type="Proteomes" id="UP000593818"/>
    </source>
</evidence>
<evidence type="ECO:0000256" key="2">
    <source>
        <dbReference type="ARBA" id="ARBA00007362"/>
    </source>
</evidence>
<feature type="domain" description="EamA" evidence="6">
    <location>
        <begin position="153"/>
        <end position="286"/>
    </location>
</feature>
<evidence type="ECO:0000256" key="3">
    <source>
        <dbReference type="ARBA" id="ARBA00022692"/>
    </source>
</evidence>
<keyword evidence="8" id="KW-1185">Reference proteome</keyword>
<dbReference type="GO" id="GO:0016020">
    <property type="term" value="C:membrane"/>
    <property type="evidence" value="ECO:0007669"/>
    <property type="project" value="UniProtKB-SubCell"/>
</dbReference>
<name>A0A495NIX3_9NOCA</name>
<dbReference type="Proteomes" id="UP000593818">
    <property type="component" value="Plasmid pRh5Ap-243"/>
</dbReference>
<dbReference type="RefSeq" id="WP_006554265.1">
    <property type="nucleotide sequence ID" value="NZ_CP022208.1"/>
</dbReference>
<gene>
    <name evidence="7" type="ORF">INP59_25985</name>
</gene>
<organism evidence="7 8">
    <name type="scientific">Rhodococcus pyridinivorans</name>
    <dbReference type="NCBI Taxonomy" id="103816"/>
    <lineage>
        <taxon>Bacteria</taxon>
        <taxon>Bacillati</taxon>
        <taxon>Actinomycetota</taxon>
        <taxon>Actinomycetes</taxon>
        <taxon>Mycobacteriales</taxon>
        <taxon>Nocardiaceae</taxon>
        <taxon>Rhodococcus</taxon>
    </lineage>
</organism>
<dbReference type="InterPro" id="IPR037185">
    <property type="entry name" value="EmrE-like"/>
</dbReference>
<dbReference type="GeneID" id="86868639"/>
<dbReference type="EMBL" id="CP063452">
    <property type="protein sequence ID" value="QOW01795.1"/>
    <property type="molecule type" value="Genomic_DNA"/>
</dbReference>
<dbReference type="PANTHER" id="PTHR32322">
    <property type="entry name" value="INNER MEMBRANE TRANSPORTER"/>
    <property type="match status" value="1"/>
</dbReference>
<accession>A0A495NIX3</accession>
<dbReference type="InterPro" id="IPR000620">
    <property type="entry name" value="EamA_dom"/>
</dbReference>
<evidence type="ECO:0000256" key="5">
    <source>
        <dbReference type="ARBA" id="ARBA00023136"/>
    </source>
</evidence>
<comment type="subcellular location">
    <subcellularLocation>
        <location evidence="1">Membrane</location>
        <topology evidence="1">Multi-pass membrane protein</topology>
    </subcellularLocation>
</comment>
<evidence type="ECO:0000259" key="6">
    <source>
        <dbReference type="Pfam" id="PF00892"/>
    </source>
</evidence>
<feature type="domain" description="EamA" evidence="6">
    <location>
        <begin position="22"/>
        <end position="144"/>
    </location>
</feature>
<keyword evidence="7" id="KW-0614">Plasmid</keyword>
<geneLocation type="plasmid" evidence="7 8">
    <name>pRh5Ap-243</name>
</geneLocation>
<dbReference type="PANTHER" id="PTHR32322:SF2">
    <property type="entry name" value="EAMA DOMAIN-CONTAINING PROTEIN"/>
    <property type="match status" value="1"/>
</dbReference>
<proteinExistence type="inferred from homology"/>
<reference evidence="7 8" key="1">
    <citation type="submission" date="2020-10" db="EMBL/GenBank/DDBJ databases">
        <title>Whole genome sequence of oil-degrading bacteria Rhodococcus pyridinivorans strain 5Ap.</title>
        <authorList>
            <person name="Akhremchuk A.E."/>
            <person name="Valentovich L.N."/>
            <person name="Charniauskaya M.I."/>
            <person name="Bukliarevich H.A."/>
            <person name="Titok M.A."/>
        </authorList>
    </citation>
    <scope>NUCLEOTIDE SEQUENCE [LARGE SCALE GENOMIC DNA]</scope>
    <source>
        <strain evidence="7 8">5Ap</strain>
        <plasmid evidence="7 8">pRh5Ap-243</plasmid>
    </source>
</reference>
<dbReference type="Pfam" id="PF00892">
    <property type="entry name" value="EamA"/>
    <property type="match status" value="2"/>
</dbReference>
<dbReference type="AlphaFoldDB" id="A0A495NIX3"/>
<protein>
    <submittedName>
        <fullName evidence="7">DMT family transporter</fullName>
    </submittedName>
</protein>
<comment type="similarity">
    <text evidence="2">Belongs to the EamA transporter family.</text>
</comment>